<keyword evidence="3 8" id="KW-0812">Transmembrane</keyword>
<dbReference type="Bgee" id="ENSDARG00000077219">
    <property type="expression patterns" value="Expressed in ovary and 7 other cell types or tissues"/>
</dbReference>
<dbReference type="InterPro" id="IPR031152">
    <property type="entry name" value="PLXDC"/>
</dbReference>
<accession>F1R5J7</accession>
<dbReference type="OMA" id="PTHWPAM"/>
<dbReference type="PaxDb" id="7955-ENSDARP00000104146"/>
<dbReference type="GeneID" id="559852"/>
<dbReference type="RefSeq" id="XP_688332.3">
    <property type="nucleotide sequence ID" value="XM_683240.8"/>
</dbReference>
<gene>
    <name evidence="12 13" type="primary">plxdc2a</name>
</gene>
<dbReference type="AlphaFoldDB" id="F1R5J7"/>
<evidence type="ECO:0000256" key="5">
    <source>
        <dbReference type="ARBA" id="ARBA00022989"/>
    </source>
</evidence>
<evidence type="ECO:0000313" key="11">
    <source>
        <dbReference type="Proteomes" id="UP000000437"/>
    </source>
</evidence>
<evidence type="ECO:0000256" key="7">
    <source>
        <dbReference type="ARBA" id="ARBA00023180"/>
    </source>
</evidence>
<feature type="transmembrane region" description="Helical" evidence="8">
    <location>
        <begin position="448"/>
        <end position="470"/>
    </location>
</feature>
<evidence type="ECO:0000256" key="8">
    <source>
        <dbReference type="SAM" id="Phobius"/>
    </source>
</evidence>
<comment type="similarity">
    <text evidence="2">Belongs to the plexin family.</text>
</comment>
<dbReference type="Proteomes" id="UP000000437">
    <property type="component" value="Chromosome 2"/>
</dbReference>
<evidence type="ECO:0000313" key="12">
    <source>
        <dbReference type="RefSeq" id="XP_688332.3"/>
    </source>
</evidence>
<dbReference type="GO" id="GO:0016020">
    <property type="term" value="C:membrane"/>
    <property type="evidence" value="ECO:0007669"/>
    <property type="project" value="UniProtKB-SubCell"/>
</dbReference>
<organism evidence="10">
    <name type="scientific">Danio rerio</name>
    <name type="common">Zebrafish</name>
    <name type="synonym">Brachydanio rerio</name>
    <dbReference type="NCBI Taxonomy" id="7955"/>
    <lineage>
        <taxon>Eukaryota</taxon>
        <taxon>Metazoa</taxon>
        <taxon>Chordata</taxon>
        <taxon>Craniata</taxon>
        <taxon>Vertebrata</taxon>
        <taxon>Euteleostomi</taxon>
        <taxon>Actinopterygii</taxon>
        <taxon>Neopterygii</taxon>
        <taxon>Teleostei</taxon>
        <taxon>Ostariophysi</taxon>
        <taxon>Cypriniformes</taxon>
        <taxon>Danionidae</taxon>
        <taxon>Danioninae</taxon>
        <taxon>Danio</taxon>
    </lineage>
</organism>
<dbReference type="EMBL" id="CR293515">
    <property type="status" value="NOT_ANNOTATED_CDS"/>
    <property type="molecule type" value="Genomic_DNA"/>
</dbReference>
<keyword evidence="5 8" id="KW-1133">Transmembrane helix</keyword>
<evidence type="ECO:0000256" key="3">
    <source>
        <dbReference type="ARBA" id="ARBA00022692"/>
    </source>
</evidence>
<dbReference type="AGR" id="ZFIN:ZDB-GENE-070705-16"/>
<dbReference type="Ensembl" id="ENSDART00000111038.4">
    <property type="protein sequence ID" value="ENSDARP00000104146.3"/>
    <property type="gene ID" value="ENSDARG00000077219.5"/>
</dbReference>
<dbReference type="Pfam" id="PF01437">
    <property type="entry name" value="PSI"/>
    <property type="match status" value="1"/>
</dbReference>
<dbReference type="PANTHER" id="PTHR13055">
    <property type="entry name" value="TUMOR ENDOTHELIAL MARKER 7 RELATED"/>
    <property type="match status" value="1"/>
</dbReference>
<comment type="subcellular location">
    <subcellularLocation>
        <location evidence="1">Membrane</location>
        <topology evidence="1">Single-pass type I membrane protein</topology>
    </subcellularLocation>
</comment>
<dbReference type="InterPro" id="IPR016201">
    <property type="entry name" value="PSI"/>
</dbReference>
<dbReference type="CTD" id="559852"/>
<feature type="domain" description="PSI" evidence="9">
    <location>
        <begin position="321"/>
        <end position="366"/>
    </location>
</feature>
<reference evidence="10 11" key="2">
    <citation type="journal article" date="2013" name="Nature">
        <title>The zebrafish reference genome sequence and its relationship to the human genome.</title>
        <authorList>
            <consortium name="Genome Reference Consortium Zebrafish"/>
            <person name="Howe K."/>
            <person name="Clark M.D."/>
            <person name="Torroja C.F."/>
            <person name="Torrance J."/>
            <person name="Berthelot C."/>
            <person name="Muffato M."/>
            <person name="Collins J.E."/>
            <person name="Humphray S."/>
            <person name="McLaren K."/>
            <person name="Matthews L."/>
            <person name="McLaren S."/>
            <person name="Sealy I."/>
            <person name="Caccamo M."/>
            <person name="Churcher C."/>
            <person name="Scott C."/>
            <person name="Barrett J.C."/>
            <person name="Koch R."/>
            <person name="Rauch G.J."/>
            <person name="White S."/>
            <person name="Chow W."/>
            <person name="Kilian B."/>
            <person name="Quintais L.T."/>
            <person name="Guerra-Assuncao J.A."/>
            <person name="Zhou Y."/>
            <person name="Gu Y."/>
            <person name="Yen J."/>
            <person name="Vogel J.H."/>
            <person name="Eyre T."/>
            <person name="Redmond S."/>
            <person name="Banerjee R."/>
            <person name="Chi J."/>
            <person name="Fu B."/>
            <person name="Langley E."/>
            <person name="Maguire S.F."/>
            <person name="Laird G.K."/>
            <person name="Lloyd D."/>
            <person name="Kenyon E."/>
            <person name="Donaldson S."/>
            <person name="Sehra H."/>
            <person name="Almeida-King J."/>
            <person name="Loveland J."/>
            <person name="Trevanion S."/>
            <person name="Jones M."/>
            <person name="Quail M."/>
            <person name="Willey D."/>
            <person name="Hunt A."/>
            <person name="Burton J."/>
            <person name="Sims S."/>
            <person name="McLay K."/>
            <person name="Plumb B."/>
            <person name="Davis J."/>
            <person name="Clee C."/>
            <person name="Oliver K."/>
            <person name="Clark R."/>
            <person name="Riddle C."/>
            <person name="Elliot D."/>
            <person name="Eliott D."/>
            <person name="Threadgold G."/>
            <person name="Harden G."/>
            <person name="Ware D."/>
            <person name="Begum S."/>
            <person name="Mortimore B."/>
            <person name="Mortimer B."/>
            <person name="Kerry G."/>
            <person name="Heath P."/>
            <person name="Phillimore B."/>
            <person name="Tracey A."/>
            <person name="Corby N."/>
            <person name="Dunn M."/>
            <person name="Johnson C."/>
            <person name="Wood J."/>
            <person name="Clark S."/>
            <person name="Pelan S."/>
            <person name="Griffiths G."/>
            <person name="Smith M."/>
            <person name="Glithero R."/>
            <person name="Howden P."/>
            <person name="Barker N."/>
            <person name="Lloyd C."/>
            <person name="Stevens C."/>
            <person name="Harley J."/>
            <person name="Holt K."/>
            <person name="Panagiotidis G."/>
            <person name="Lovell J."/>
            <person name="Beasley H."/>
            <person name="Henderson C."/>
            <person name="Gordon D."/>
            <person name="Auger K."/>
            <person name="Wright D."/>
            <person name="Collins J."/>
            <person name="Raisen C."/>
            <person name="Dyer L."/>
            <person name="Leung K."/>
            <person name="Robertson L."/>
            <person name="Ambridge K."/>
            <person name="Leongamornlert D."/>
            <person name="McGuire S."/>
            <person name="Gilderthorp R."/>
            <person name="Griffiths C."/>
            <person name="Manthravadi D."/>
            <person name="Nichol S."/>
            <person name="Barker G."/>
            <person name="Whitehead S."/>
            <person name="Kay M."/>
            <person name="Brown J."/>
            <person name="Murnane C."/>
            <person name="Gray E."/>
            <person name="Humphries M."/>
            <person name="Sycamore N."/>
            <person name="Barker D."/>
            <person name="Saunders D."/>
            <person name="Wallis J."/>
            <person name="Babbage A."/>
            <person name="Hammond S."/>
            <person name="Mashreghi-Mohammadi M."/>
            <person name="Barr L."/>
            <person name="Martin S."/>
            <person name="Wray P."/>
            <person name="Ellington A."/>
            <person name="Matthews N."/>
            <person name="Ellwood M."/>
            <person name="Woodmansey R."/>
            <person name="Clark G."/>
            <person name="Cooper J."/>
            <person name="Cooper J."/>
            <person name="Tromans A."/>
            <person name="Grafham D."/>
            <person name="Skuce C."/>
            <person name="Pandian R."/>
            <person name="Andrews R."/>
            <person name="Harrison E."/>
            <person name="Kimberley A."/>
            <person name="Garnett J."/>
            <person name="Fosker N."/>
            <person name="Hall R."/>
            <person name="Garner P."/>
            <person name="Kelly D."/>
            <person name="Bird C."/>
            <person name="Palmer S."/>
            <person name="Gehring I."/>
            <person name="Berger A."/>
            <person name="Dooley C.M."/>
            <person name="Ersan-Urun Z."/>
            <person name="Eser C."/>
            <person name="Geiger H."/>
            <person name="Geisler M."/>
            <person name="Karotki L."/>
            <person name="Kirn A."/>
            <person name="Konantz J."/>
            <person name="Konantz M."/>
            <person name="Oberlander M."/>
            <person name="Rudolph-Geiger S."/>
            <person name="Teucke M."/>
            <person name="Lanz C."/>
            <person name="Raddatz G."/>
            <person name="Osoegawa K."/>
            <person name="Zhu B."/>
            <person name="Rapp A."/>
            <person name="Widaa S."/>
            <person name="Langford C."/>
            <person name="Yang F."/>
            <person name="Schuster S.C."/>
            <person name="Carter N.P."/>
            <person name="Harrow J."/>
            <person name="Ning Z."/>
            <person name="Herrero J."/>
            <person name="Searle S.M."/>
            <person name="Enright A."/>
            <person name="Geisler R."/>
            <person name="Plasterk R.H."/>
            <person name="Lee C."/>
            <person name="Westerfield M."/>
            <person name="de Jong P.J."/>
            <person name="Zon L.I."/>
            <person name="Postlethwait J.H."/>
            <person name="Nusslein-Volhard C."/>
            <person name="Hubbard T.J."/>
            <person name="Roest Crollius H."/>
            <person name="Rogers J."/>
            <person name="Stemple D.L."/>
        </authorList>
    </citation>
    <scope>NUCLEOTIDE SEQUENCE [LARGE SCALE GENOMIC DNA]</scope>
    <source>
        <strain evidence="10">Tuebingen</strain>
    </source>
</reference>
<evidence type="ECO:0000256" key="2">
    <source>
        <dbReference type="ARBA" id="ARBA00010297"/>
    </source>
</evidence>
<sequence>MALPARPHVFLGIFAVIQIKFTFQDLSSSGVSCFTFERPSKQEDAGVNLTFDSKRQRRWMFTSKPEVEISQNQELKRYVEHGRLDSERFPEVVTNESHDNLSIKRDMDHIYYTSKFYKLTDSSHKDLWVNIEKMDTGKVHEILSNTHRQTLRVNMSFDFPFYGHSLRKIYVATGGFIYTGDVVHKMLTATQYIAPLMANFDLSISQNSTVIYCDNGTALVVQWERVHLQDEALLGSFTFQAALYADGRITFAYKEIPVDISKISSVDHPVKVGLSDAFVVLHNIEQLPNVWRRTIYEYHRVELLKSKITNATAVEMLPLPTCLQFSSCETCVTAQIGFNCSWCSRLQRCSSGFDQYRQDWVDNGCLSEIKTQSCDRKQSLVSSTPPGKTGLTAASLTTTTSTTSASSLTGNVTGTDLFMTNLSTSLFTDDGEMGILEKQSEEQMQTGLLIGILLTMVLMVLAVLATIYMYNHPTSSASLFFIERRPTHWPAMKFRRGSGHPSYAEVEATGQDKEGFIMMDSRDSFLLADRRESLFLTEPKEGFIVSDQRECFVIMEHR</sequence>
<dbReference type="PhylomeDB" id="F1R5J7"/>
<evidence type="ECO:0000313" key="13">
    <source>
        <dbReference type="ZFIN" id="ZDB-GENE-070705-16"/>
    </source>
</evidence>
<dbReference type="ZFIN" id="ZDB-GENE-070705-16">
    <property type="gene designation" value="plxdc2a"/>
</dbReference>
<dbReference type="HOGENOM" id="CLU_029494_3_1_1"/>
<dbReference type="OrthoDB" id="6285106at2759"/>
<dbReference type="Gene3D" id="3.30.1680.10">
    <property type="entry name" value="ligand-binding face of the semaphorins, domain 2"/>
    <property type="match status" value="1"/>
</dbReference>
<protein>
    <submittedName>
        <fullName evidence="12">Plexin domain-containing protein 2</fullName>
    </submittedName>
    <submittedName>
        <fullName evidence="10">Si:ch211-106h4.6</fullName>
    </submittedName>
</protein>
<dbReference type="eggNOG" id="KOG3848">
    <property type="taxonomic scope" value="Eukaryota"/>
</dbReference>
<accession>A0A8N7T5Q5</accession>
<dbReference type="PANTHER" id="PTHR13055:SF11">
    <property type="entry name" value="PLEXIN DOMAIN-CONTAINING PROTEIN 2"/>
    <property type="match status" value="1"/>
</dbReference>
<dbReference type="GeneTree" id="ENSGT00440000033408"/>
<keyword evidence="4" id="KW-0732">Signal</keyword>
<keyword evidence="6 8" id="KW-0472">Membrane</keyword>
<reference evidence="12" key="3">
    <citation type="submission" date="2025-04" db="UniProtKB">
        <authorList>
            <consortium name="RefSeq"/>
        </authorList>
    </citation>
    <scope>IDENTIFICATION</scope>
    <source>
        <strain evidence="12">Tuebingen</strain>
    </source>
</reference>
<keyword evidence="11" id="KW-1185">Reference proteome</keyword>
<name>F1R5J7_DANRE</name>
<evidence type="ECO:0000259" key="9">
    <source>
        <dbReference type="SMART" id="SM00423"/>
    </source>
</evidence>
<evidence type="ECO:0000313" key="10">
    <source>
        <dbReference type="Ensembl" id="ENSDARP00000104146"/>
    </source>
</evidence>
<keyword evidence="7" id="KW-0325">Glycoprotein</keyword>
<dbReference type="InterPro" id="IPR002165">
    <property type="entry name" value="Plexin_repeat"/>
</dbReference>
<evidence type="ECO:0000256" key="1">
    <source>
        <dbReference type="ARBA" id="ARBA00004479"/>
    </source>
</evidence>
<reference evidence="10" key="1">
    <citation type="submission" date="2011-07" db="UniProtKB">
        <authorList>
            <consortium name="Ensembl"/>
        </authorList>
    </citation>
    <scope>IDENTIFICATION</scope>
    <source>
        <strain evidence="10">Tuebingen</strain>
    </source>
</reference>
<proteinExistence type="inferred from homology"/>
<dbReference type="SMART" id="SM00423">
    <property type="entry name" value="PSI"/>
    <property type="match status" value="1"/>
</dbReference>
<evidence type="ECO:0000256" key="4">
    <source>
        <dbReference type="ARBA" id="ARBA00022729"/>
    </source>
</evidence>
<evidence type="ECO:0000256" key="6">
    <source>
        <dbReference type="ARBA" id="ARBA00023136"/>
    </source>
</evidence>